<dbReference type="InterPro" id="IPR020823">
    <property type="entry name" value="Cell_div_FtsA"/>
</dbReference>
<evidence type="ECO:0000256" key="2">
    <source>
        <dbReference type="ARBA" id="ARBA00022618"/>
    </source>
</evidence>
<dbReference type="PIRSF" id="PIRSF003101">
    <property type="entry name" value="FtsA"/>
    <property type="match status" value="1"/>
</dbReference>
<reference evidence="9" key="2">
    <citation type="submission" date="2021-04" db="EMBL/GenBank/DDBJ databases">
        <authorList>
            <person name="Gilroy R."/>
        </authorList>
    </citation>
    <scope>NUCLEOTIDE SEQUENCE</scope>
    <source>
        <strain evidence="9">ChiHecec2B26-12326</strain>
    </source>
</reference>
<comment type="similarity">
    <text evidence="5 6">Belongs to the FtsA/MreB family.</text>
</comment>
<feature type="compositionally biased region" description="Basic and acidic residues" evidence="7">
    <location>
        <begin position="384"/>
        <end position="400"/>
    </location>
</feature>
<keyword evidence="4 5" id="KW-0131">Cell cycle</keyword>
<proteinExistence type="inferred from homology"/>
<feature type="domain" description="SHS2" evidence="8">
    <location>
        <begin position="7"/>
        <end position="195"/>
    </location>
</feature>
<dbReference type="Pfam" id="PF14450">
    <property type="entry name" value="FtsA"/>
    <property type="match status" value="1"/>
</dbReference>
<keyword evidence="3 5" id="KW-0472">Membrane</keyword>
<dbReference type="SUPFAM" id="SSF53067">
    <property type="entry name" value="Actin-like ATPase domain"/>
    <property type="match status" value="2"/>
</dbReference>
<dbReference type="InterPro" id="IPR043129">
    <property type="entry name" value="ATPase_NBD"/>
</dbReference>
<sequence>MAYTNFIAAIDLGTSRMVGVVGTKNAAGALSIIACDTEGSGDAIHRGCVYNIEETARRIRRLISKLENKLEGARIGKVYVGIDGQSLRSIEHNVSKLLGSEGVVTEEVLSSLRNECRKYHSDETVDVLAQESPIYFLDDKPVSNPLGLSGTRIEARYQLIVGRPSLRRNVAQSFERAKVGVAGYAIAPLALADILLSARDKEQGCALIDLGAGTTSLAVYKHGNLINLSVVPLGGDLITKDIESLGLSAQEAERVKLTYGSAISDKADADMSLSSTGSRGTRISLRDLNNVIEAREREILENVCACLARIRMVGSLGAGVTITGGAANLKRLPEMVRDIFKMEVCYPSIRRELMADEEMAVNDSFYAVALGILNTGTENCAIPPKEEPKPEPKPEPEPESKPVVTPDTEPKPEPVPDPKPVEKKKKPREKKSGGLFGGLKEGLNRFTGTLFNENE</sequence>
<dbReference type="Proteomes" id="UP000823847">
    <property type="component" value="Unassembled WGS sequence"/>
</dbReference>
<evidence type="ECO:0000313" key="10">
    <source>
        <dbReference type="Proteomes" id="UP000823847"/>
    </source>
</evidence>
<comment type="caution">
    <text evidence="9">The sequence shown here is derived from an EMBL/GenBank/DDBJ whole genome shotgun (WGS) entry which is preliminary data.</text>
</comment>
<evidence type="ECO:0000259" key="8">
    <source>
        <dbReference type="SMART" id="SM00842"/>
    </source>
</evidence>
<accession>A0A9D1XS78</accession>
<evidence type="ECO:0000256" key="7">
    <source>
        <dbReference type="SAM" id="MobiDB-lite"/>
    </source>
</evidence>
<dbReference type="Gene3D" id="3.30.420.40">
    <property type="match status" value="1"/>
</dbReference>
<gene>
    <name evidence="5 9" type="primary">ftsA</name>
    <name evidence="9" type="ORF">H9848_00505</name>
</gene>
<dbReference type="InterPro" id="IPR050696">
    <property type="entry name" value="FtsA/MreB"/>
</dbReference>
<comment type="subcellular location">
    <subcellularLocation>
        <location evidence="5">Cell membrane</location>
        <topology evidence="5">Peripheral membrane protein</topology>
        <orientation evidence="5">Cytoplasmic side</orientation>
    </subcellularLocation>
    <text evidence="5">Localizes to the Z ring in an FtsZ-dependent manner. Targeted to the membrane through a conserved C-terminal amphipathic helix.</text>
</comment>
<feature type="region of interest" description="Disordered" evidence="7">
    <location>
        <begin position="378"/>
        <end position="455"/>
    </location>
</feature>
<evidence type="ECO:0000256" key="1">
    <source>
        <dbReference type="ARBA" id="ARBA00022475"/>
    </source>
</evidence>
<evidence type="ECO:0000313" key="9">
    <source>
        <dbReference type="EMBL" id="HIX85084.1"/>
    </source>
</evidence>
<keyword evidence="2 5" id="KW-0132">Cell division</keyword>
<dbReference type="EMBL" id="DXEN01000004">
    <property type="protein sequence ID" value="HIX85084.1"/>
    <property type="molecule type" value="Genomic_DNA"/>
</dbReference>
<protein>
    <recommendedName>
        <fullName evidence="5 6">Cell division protein FtsA</fullName>
    </recommendedName>
</protein>
<dbReference type="Pfam" id="PF02491">
    <property type="entry name" value="SHS2_FTSA"/>
    <property type="match status" value="1"/>
</dbReference>
<evidence type="ECO:0000256" key="5">
    <source>
        <dbReference type="HAMAP-Rule" id="MF_02033"/>
    </source>
</evidence>
<evidence type="ECO:0000256" key="6">
    <source>
        <dbReference type="PIRNR" id="PIRNR003101"/>
    </source>
</evidence>
<feature type="compositionally biased region" description="Polar residues" evidence="7">
    <location>
        <begin position="446"/>
        <end position="455"/>
    </location>
</feature>
<dbReference type="AlphaFoldDB" id="A0A9D1XS78"/>
<keyword evidence="1 5" id="KW-1003">Cell membrane</keyword>
<organism evidence="9 10">
    <name type="scientific">Candidatus Parabacteroides intestinigallinarum</name>
    <dbReference type="NCBI Taxonomy" id="2838722"/>
    <lineage>
        <taxon>Bacteria</taxon>
        <taxon>Pseudomonadati</taxon>
        <taxon>Bacteroidota</taxon>
        <taxon>Bacteroidia</taxon>
        <taxon>Bacteroidales</taxon>
        <taxon>Tannerellaceae</taxon>
        <taxon>Parabacteroides</taxon>
    </lineage>
</organism>
<evidence type="ECO:0000256" key="4">
    <source>
        <dbReference type="ARBA" id="ARBA00023306"/>
    </source>
</evidence>
<comment type="function">
    <text evidence="5 6">Cell division protein that is involved in the assembly of the Z ring. May serve as a membrane anchor for the Z ring.</text>
</comment>
<dbReference type="GO" id="GO:0043093">
    <property type="term" value="P:FtsZ-dependent cytokinesis"/>
    <property type="evidence" value="ECO:0007669"/>
    <property type="project" value="UniProtKB-UniRule"/>
</dbReference>
<dbReference type="PANTHER" id="PTHR32432">
    <property type="entry name" value="CELL DIVISION PROTEIN FTSA-RELATED"/>
    <property type="match status" value="1"/>
</dbReference>
<dbReference type="PANTHER" id="PTHR32432:SF4">
    <property type="entry name" value="CELL DIVISION PROTEIN FTSA"/>
    <property type="match status" value="1"/>
</dbReference>
<reference evidence="9" key="1">
    <citation type="journal article" date="2021" name="PeerJ">
        <title>Extensive microbial diversity within the chicken gut microbiome revealed by metagenomics and culture.</title>
        <authorList>
            <person name="Gilroy R."/>
            <person name="Ravi A."/>
            <person name="Getino M."/>
            <person name="Pursley I."/>
            <person name="Horton D.L."/>
            <person name="Alikhan N.F."/>
            <person name="Baker D."/>
            <person name="Gharbi K."/>
            <person name="Hall N."/>
            <person name="Watson M."/>
            <person name="Adriaenssens E.M."/>
            <person name="Foster-Nyarko E."/>
            <person name="Jarju S."/>
            <person name="Secka A."/>
            <person name="Antonio M."/>
            <person name="Oren A."/>
            <person name="Chaudhuri R.R."/>
            <person name="La Ragione R."/>
            <person name="Hildebrand F."/>
            <person name="Pallen M.J."/>
        </authorList>
    </citation>
    <scope>NUCLEOTIDE SEQUENCE</scope>
    <source>
        <strain evidence="9">ChiHecec2B26-12326</strain>
    </source>
</reference>
<dbReference type="GO" id="GO:0009898">
    <property type="term" value="C:cytoplasmic side of plasma membrane"/>
    <property type="evidence" value="ECO:0007669"/>
    <property type="project" value="UniProtKB-UniRule"/>
</dbReference>
<dbReference type="NCBIfam" id="TIGR01174">
    <property type="entry name" value="ftsA"/>
    <property type="match status" value="1"/>
</dbReference>
<dbReference type="HAMAP" id="MF_02033">
    <property type="entry name" value="FtsA"/>
    <property type="match status" value="1"/>
</dbReference>
<comment type="subunit">
    <text evidence="5">Self-interacts. Interacts with FtsZ.</text>
</comment>
<name>A0A9D1XS78_9BACT</name>
<dbReference type="InterPro" id="IPR003494">
    <property type="entry name" value="SHS2_FtsA"/>
</dbReference>
<feature type="compositionally biased region" description="Basic and acidic residues" evidence="7">
    <location>
        <begin position="408"/>
        <end position="421"/>
    </location>
</feature>
<dbReference type="GO" id="GO:0032153">
    <property type="term" value="C:cell division site"/>
    <property type="evidence" value="ECO:0007669"/>
    <property type="project" value="UniProtKB-UniRule"/>
</dbReference>
<dbReference type="SMART" id="SM00842">
    <property type="entry name" value="FtsA"/>
    <property type="match status" value="1"/>
</dbReference>
<evidence type="ECO:0000256" key="3">
    <source>
        <dbReference type="ARBA" id="ARBA00023136"/>
    </source>
</evidence>